<gene>
    <name evidence="7" type="ORF">KB449_17920</name>
</gene>
<evidence type="ECO:0000259" key="5">
    <source>
        <dbReference type="Pfam" id="PF00591"/>
    </source>
</evidence>
<evidence type="ECO:0000256" key="3">
    <source>
        <dbReference type="ARBA" id="ARBA00022822"/>
    </source>
</evidence>
<dbReference type="Pfam" id="PF02885">
    <property type="entry name" value="Glycos_trans_3N"/>
    <property type="match status" value="1"/>
</dbReference>
<dbReference type="GO" id="GO:0016757">
    <property type="term" value="F:glycosyltransferase activity"/>
    <property type="evidence" value="ECO:0007669"/>
    <property type="project" value="UniProtKB-KW"/>
</dbReference>
<organism evidence="7 8">
    <name type="scientific">Cohnella hashimotonis</name>
    <dbReference type="NCBI Taxonomy" id="2826895"/>
    <lineage>
        <taxon>Bacteria</taxon>
        <taxon>Bacillati</taxon>
        <taxon>Bacillota</taxon>
        <taxon>Bacilli</taxon>
        <taxon>Bacillales</taxon>
        <taxon>Paenibacillaceae</taxon>
        <taxon>Cohnella</taxon>
    </lineage>
</organism>
<keyword evidence="2" id="KW-0808">Transferase</keyword>
<dbReference type="PANTHER" id="PTHR43285">
    <property type="entry name" value="ANTHRANILATE PHOSPHORIBOSYLTRANSFERASE"/>
    <property type="match status" value="1"/>
</dbReference>
<keyword evidence="4" id="KW-0057">Aromatic amino acid biosynthesis</keyword>
<evidence type="ECO:0000256" key="4">
    <source>
        <dbReference type="ARBA" id="ARBA00023141"/>
    </source>
</evidence>
<dbReference type="InterPro" id="IPR035902">
    <property type="entry name" value="Nuc_phospho_transferase"/>
</dbReference>
<dbReference type="SUPFAM" id="SSF47648">
    <property type="entry name" value="Nucleoside phosphorylase/phosphoribosyltransferase N-terminal domain"/>
    <property type="match status" value="1"/>
</dbReference>
<dbReference type="InterPro" id="IPR000312">
    <property type="entry name" value="Glycosyl_Trfase_fam3"/>
</dbReference>
<proteinExistence type="predicted"/>
<dbReference type="InterPro" id="IPR005940">
    <property type="entry name" value="Anthranilate_Pribosyl_Tfrase"/>
</dbReference>
<dbReference type="RefSeq" id="WP_282909668.1">
    <property type="nucleotide sequence ID" value="NZ_JAGRPV010000001.1"/>
</dbReference>
<accession>A0ABT6TM09</accession>
<reference evidence="7" key="1">
    <citation type="submission" date="2023-04" db="EMBL/GenBank/DDBJ databases">
        <title>Comparative genomic analysis of Cohnella hashimotonis sp. nov., isolated from the International Space Station.</title>
        <authorList>
            <person name="Venkateswaran K."/>
            <person name="Simpson A."/>
        </authorList>
    </citation>
    <scope>NUCLEOTIDE SEQUENCE</scope>
    <source>
        <strain evidence="7">F6_2S_P_1</strain>
    </source>
</reference>
<evidence type="ECO:0000259" key="6">
    <source>
        <dbReference type="Pfam" id="PF02885"/>
    </source>
</evidence>
<name>A0ABT6TM09_9BACL</name>
<feature type="domain" description="Glycosyl transferase family 3" evidence="5">
    <location>
        <begin position="91"/>
        <end position="327"/>
    </location>
</feature>
<dbReference type="PANTHER" id="PTHR43285:SF2">
    <property type="entry name" value="ANTHRANILATE PHOSPHORIBOSYLTRANSFERASE"/>
    <property type="match status" value="1"/>
</dbReference>
<dbReference type="InterPro" id="IPR036320">
    <property type="entry name" value="Glycosyl_Trfase_fam3_N_dom_sf"/>
</dbReference>
<dbReference type="InterPro" id="IPR017459">
    <property type="entry name" value="Glycosyl_Trfase_fam3_N_dom"/>
</dbReference>
<keyword evidence="3" id="KW-0028">Amino-acid biosynthesis</keyword>
<keyword evidence="1 7" id="KW-0328">Glycosyltransferase</keyword>
<sequence>MIQLLKEVARGKRGARDLTYDEAVLAAEAILTQEATPAQTGAFFIAERIKMESVDELEAFVRVSRKYARRAEGLGIGLDCAGPYDGRKTSFYATFPTAFLLAAAGLPNALHGTASLPPKWGITLQDIALCVGITAADLTPERTLLAFERSGVFFASTELWCPPLGRLRQIREELGMRTVLNSAEKLLDLASSPRIVFGVYHNTVFDRLARLFIKLGYEQALIVQGAEGSEDLHINRPTRAYLVENGEFRLQIFDPETYGIEAEPPERTWTPADQLAVAEAALRGEADLAYTNQVLFNGAVRLHLAGKAESVEQGLYACKALLDSGEAHAAYLSWRTALLEPMSTVPAAASR</sequence>
<dbReference type="SUPFAM" id="SSF52418">
    <property type="entry name" value="Nucleoside phosphorylase/phosphoribosyltransferase catalytic domain"/>
    <property type="match status" value="1"/>
</dbReference>
<evidence type="ECO:0000256" key="2">
    <source>
        <dbReference type="ARBA" id="ARBA00022679"/>
    </source>
</evidence>
<evidence type="ECO:0000256" key="1">
    <source>
        <dbReference type="ARBA" id="ARBA00022676"/>
    </source>
</evidence>
<dbReference type="Proteomes" id="UP001161691">
    <property type="component" value="Unassembled WGS sequence"/>
</dbReference>
<feature type="domain" description="Glycosyl transferase family 3 N-terminal" evidence="6">
    <location>
        <begin position="3"/>
        <end position="67"/>
    </location>
</feature>
<dbReference type="EMBL" id="JAGRPV010000001">
    <property type="protein sequence ID" value="MDI4646857.1"/>
    <property type="molecule type" value="Genomic_DNA"/>
</dbReference>
<protein>
    <submittedName>
        <fullName evidence="7">Anthranilate phosphoribosyltransferase</fullName>
    </submittedName>
</protein>
<dbReference type="Gene3D" id="3.40.1030.10">
    <property type="entry name" value="Nucleoside phosphorylase/phosphoribosyltransferase catalytic domain"/>
    <property type="match status" value="1"/>
</dbReference>
<keyword evidence="3" id="KW-0822">Tryptophan biosynthesis</keyword>
<dbReference type="Pfam" id="PF00591">
    <property type="entry name" value="Glycos_transf_3"/>
    <property type="match status" value="1"/>
</dbReference>
<evidence type="ECO:0000313" key="8">
    <source>
        <dbReference type="Proteomes" id="UP001161691"/>
    </source>
</evidence>
<keyword evidence="8" id="KW-1185">Reference proteome</keyword>
<dbReference type="Gene3D" id="1.20.970.10">
    <property type="entry name" value="Transferase, Pyrimidine Nucleoside Phosphorylase, Chain C"/>
    <property type="match status" value="1"/>
</dbReference>
<evidence type="ECO:0000313" key="7">
    <source>
        <dbReference type="EMBL" id="MDI4646857.1"/>
    </source>
</evidence>
<comment type="caution">
    <text evidence="7">The sequence shown here is derived from an EMBL/GenBank/DDBJ whole genome shotgun (WGS) entry which is preliminary data.</text>
</comment>